<gene>
    <name evidence="1" type="ORF">GC106_10220</name>
</gene>
<dbReference type="PANTHER" id="PTHR47791:SF3">
    <property type="entry name" value="MEIOTICALLY UP-REGULATED GENE 191 PROTEIN"/>
    <property type="match status" value="1"/>
</dbReference>
<dbReference type="InterPro" id="IPR053169">
    <property type="entry name" value="MUG_Protein"/>
</dbReference>
<evidence type="ECO:0000313" key="1">
    <source>
        <dbReference type="EMBL" id="NRN63821.1"/>
    </source>
</evidence>
<dbReference type="InterPro" id="IPR008928">
    <property type="entry name" value="6-hairpin_glycosidase_sf"/>
</dbReference>
<dbReference type="Pfam" id="PF03663">
    <property type="entry name" value="Glyco_hydro_76"/>
    <property type="match status" value="1"/>
</dbReference>
<reference evidence="1 2" key="1">
    <citation type="submission" date="2020-01" db="EMBL/GenBank/DDBJ databases">
        <title>Kibdelosporangium persica a novel Actinomycetes from a hot desert in Iran.</title>
        <authorList>
            <person name="Safaei N."/>
            <person name="Zaburannyi N."/>
            <person name="Mueller R."/>
            <person name="Wink J."/>
        </authorList>
    </citation>
    <scope>NUCLEOTIDE SEQUENCE [LARGE SCALE GENOMIC DNA]</scope>
    <source>
        <strain evidence="1 2">4NS15</strain>
    </source>
</reference>
<comment type="caution">
    <text evidence="1">The sequence shown here is derived from an EMBL/GenBank/DDBJ whole genome shotgun (WGS) entry which is preliminary data.</text>
</comment>
<dbReference type="EMBL" id="JAAATY010000002">
    <property type="protein sequence ID" value="NRN63821.1"/>
    <property type="molecule type" value="Genomic_DNA"/>
</dbReference>
<organism evidence="1 2">
    <name type="scientific">Kibdelosporangium persicum</name>
    <dbReference type="NCBI Taxonomy" id="2698649"/>
    <lineage>
        <taxon>Bacteria</taxon>
        <taxon>Bacillati</taxon>
        <taxon>Actinomycetota</taxon>
        <taxon>Actinomycetes</taxon>
        <taxon>Pseudonocardiales</taxon>
        <taxon>Pseudonocardiaceae</taxon>
        <taxon>Kibdelosporangium</taxon>
    </lineage>
</organism>
<accession>A0ABX2EXP7</accession>
<sequence>MGDMARELVATARLWAARAAVSELGVHARHLRRLWARPGTLLGVDGWPPTRGERLFGRWNFFAQAHLIDCLVDAQERNPTATRATSIARIVRSVRLRHGRRWVSEDYGDAAWLGLALLRASQYTPVKVAVGDIIRGLRSAWTDHAGGGLWSRSDENLKSVRVNGPATILLARSGDRIDMQRARAIAEWMEDTLFDEVTGLVWVGLHVNLDGEIRETIKEIYTYIQGVYLGVCLELAVGDPVWAERAERTIIAVSEHLANNGVLRGHGGGDGGIYTGILARYLALAALRLPALTGASATGMAASHVAERLVLTSAAAAWRNRAVARGGPLYGPDWTVPSRVPRSPRHRIPERELASQLGGWMILEAAALLERSH</sequence>
<evidence type="ECO:0000313" key="2">
    <source>
        <dbReference type="Proteomes" id="UP000763557"/>
    </source>
</evidence>
<dbReference type="PANTHER" id="PTHR47791">
    <property type="entry name" value="MEIOTICALLY UP-REGULATED GENE 191 PROTEIN"/>
    <property type="match status" value="1"/>
</dbReference>
<proteinExistence type="predicted"/>
<protein>
    <submittedName>
        <fullName evidence="1">Fructose-bisphosphate aldolase</fullName>
    </submittedName>
</protein>
<keyword evidence="2" id="KW-1185">Reference proteome</keyword>
<name>A0ABX2EXP7_9PSEU</name>
<dbReference type="SUPFAM" id="SSF48208">
    <property type="entry name" value="Six-hairpin glycosidases"/>
    <property type="match status" value="1"/>
</dbReference>
<dbReference type="Gene3D" id="1.50.10.20">
    <property type="match status" value="1"/>
</dbReference>
<dbReference type="InterPro" id="IPR005198">
    <property type="entry name" value="Glyco_hydro_76"/>
</dbReference>
<dbReference type="Proteomes" id="UP000763557">
    <property type="component" value="Unassembled WGS sequence"/>
</dbReference>